<dbReference type="Proteomes" id="UP000252139">
    <property type="component" value="Unassembled WGS sequence"/>
</dbReference>
<feature type="region of interest" description="Disordered" evidence="1">
    <location>
        <begin position="86"/>
        <end position="125"/>
    </location>
</feature>
<evidence type="ECO:0000313" key="4">
    <source>
        <dbReference type="Proteomes" id="UP000252139"/>
    </source>
</evidence>
<evidence type="ECO:0000256" key="2">
    <source>
        <dbReference type="SAM" id="Phobius"/>
    </source>
</evidence>
<keyword evidence="2" id="KW-0472">Membrane</keyword>
<reference evidence="3 4" key="1">
    <citation type="journal article" date="2018" name="G3 (Bethesda)">
        <title>Phylogenetic and Phylogenomic Definition of Rhizopus Species.</title>
        <authorList>
            <person name="Gryganskyi A.P."/>
            <person name="Golan J."/>
            <person name="Dolatabadi S."/>
            <person name="Mondo S."/>
            <person name="Robb S."/>
            <person name="Idnurm A."/>
            <person name="Muszewska A."/>
            <person name="Steczkiewicz K."/>
            <person name="Masonjones S."/>
            <person name="Liao H.L."/>
            <person name="Gajdeczka M.T."/>
            <person name="Anike F."/>
            <person name="Vuek A."/>
            <person name="Anishchenko I.M."/>
            <person name="Voigt K."/>
            <person name="de Hoog G.S."/>
            <person name="Smith M.E."/>
            <person name="Heitman J."/>
            <person name="Vilgalys R."/>
            <person name="Stajich J.E."/>
        </authorList>
    </citation>
    <scope>NUCLEOTIDE SEQUENCE [LARGE SCALE GENOMIC DNA]</scope>
    <source>
        <strain evidence="3 4">CBS 357.93</strain>
    </source>
</reference>
<gene>
    <name evidence="3" type="ORF">CU097_011828</name>
</gene>
<dbReference type="AlphaFoldDB" id="A0A367JTR8"/>
<accession>A0A367JTR8</accession>
<keyword evidence="2" id="KW-0812">Transmembrane</keyword>
<protein>
    <submittedName>
        <fullName evidence="3">Uncharacterized protein</fullName>
    </submittedName>
</protein>
<evidence type="ECO:0000313" key="3">
    <source>
        <dbReference type="EMBL" id="RCH93306.1"/>
    </source>
</evidence>
<comment type="caution">
    <text evidence="3">The sequence shown here is derived from an EMBL/GenBank/DDBJ whole genome shotgun (WGS) entry which is preliminary data.</text>
</comment>
<evidence type="ECO:0000256" key="1">
    <source>
        <dbReference type="SAM" id="MobiDB-lite"/>
    </source>
</evidence>
<feature type="transmembrane region" description="Helical" evidence="2">
    <location>
        <begin position="6"/>
        <end position="30"/>
    </location>
</feature>
<proteinExistence type="predicted"/>
<sequence length="125" mass="13224">MYLKVTLVVVVVVAVSYYDYTSAVVLIQLLGQSLDKIQGFLRGLHIVAGFGDDGVCLVEATINSISASSSGKSNISFSFSSTAKSLQELEEDDKEDCTAGGEESYGGEGRSALGVSGFNTRVLRE</sequence>
<keyword evidence="4" id="KW-1185">Reference proteome</keyword>
<organism evidence="3 4">
    <name type="scientific">Rhizopus azygosporus</name>
    <name type="common">Rhizopus microsporus var. azygosporus</name>
    <dbReference type="NCBI Taxonomy" id="86630"/>
    <lineage>
        <taxon>Eukaryota</taxon>
        <taxon>Fungi</taxon>
        <taxon>Fungi incertae sedis</taxon>
        <taxon>Mucoromycota</taxon>
        <taxon>Mucoromycotina</taxon>
        <taxon>Mucoromycetes</taxon>
        <taxon>Mucorales</taxon>
        <taxon>Mucorineae</taxon>
        <taxon>Rhizopodaceae</taxon>
        <taxon>Rhizopus</taxon>
    </lineage>
</organism>
<keyword evidence="2" id="KW-1133">Transmembrane helix</keyword>
<dbReference type="EMBL" id="PJQL01000714">
    <property type="protein sequence ID" value="RCH93306.1"/>
    <property type="molecule type" value="Genomic_DNA"/>
</dbReference>
<name>A0A367JTR8_RHIAZ</name>